<dbReference type="NCBIfam" id="TIGR02817">
    <property type="entry name" value="adh_fam_1"/>
    <property type="match status" value="1"/>
</dbReference>
<dbReference type="SUPFAM" id="SSF50129">
    <property type="entry name" value="GroES-like"/>
    <property type="match status" value="1"/>
</dbReference>
<sequence length="345" mass="38898">MNKEMNAIGFDQHLPIDNPDSFKTIKKTIPDPKGHELLVKVNGISVNPVDIFSRRSGGKGKLKHPKIIGWDAVGTVVKAGSDVSLFHHDDRVWYAGDITKDGSDEPYQIIDERIVGSAPRSLEDSQAAAVPLVSLTAYEALFEKLPIQIDNQEENKHHTILIINGAGGVGSMAVQLAHLAGLKVIATASNEKSIQWVRRNGADEVVNHHQDLVSQVRKLGHHFVDYALNLNNLDAHWDELAELIRPDGWIAATTENRHLIDLQKLTKKRATFTWEWMYTKAYYQTKDMITQHQILDKISELYDQKKLLPIMRKHYSPINIDNLKKAHADIETGHTIGKITLTKWE</sequence>
<evidence type="ECO:0000256" key="3">
    <source>
        <dbReference type="RuleBase" id="RU364000"/>
    </source>
</evidence>
<dbReference type="Gene3D" id="3.90.180.10">
    <property type="entry name" value="Medium-chain alcohol dehydrogenases, catalytic domain"/>
    <property type="match status" value="1"/>
</dbReference>
<dbReference type="InterPro" id="IPR051603">
    <property type="entry name" value="Zinc-ADH_QOR/CCCR"/>
</dbReference>
<dbReference type="InterPro" id="IPR014182">
    <property type="entry name" value="ADH_Zn_typ-1"/>
</dbReference>
<dbReference type="GO" id="GO:0008270">
    <property type="term" value="F:zinc ion binding"/>
    <property type="evidence" value="ECO:0007669"/>
    <property type="project" value="InterPro"/>
</dbReference>
<keyword evidence="3" id="KW-0479">Metal-binding</keyword>
<gene>
    <name evidence="5" type="ORF">WR164_15280</name>
</gene>
<dbReference type="PANTHER" id="PTHR44154">
    <property type="entry name" value="QUINONE OXIDOREDUCTASE"/>
    <property type="match status" value="1"/>
</dbReference>
<dbReference type="InterPro" id="IPR011032">
    <property type="entry name" value="GroES-like_sf"/>
</dbReference>
<dbReference type="InterPro" id="IPR036291">
    <property type="entry name" value="NAD(P)-bd_dom_sf"/>
</dbReference>
<dbReference type="InterPro" id="IPR020843">
    <property type="entry name" value="ER"/>
</dbReference>
<dbReference type="GO" id="GO:0016491">
    <property type="term" value="F:oxidoreductase activity"/>
    <property type="evidence" value="ECO:0007669"/>
    <property type="project" value="UniProtKB-KW"/>
</dbReference>
<comment type="similarity">
    <text evidence="1 3">Belongs to the zinc-containing alcohol dehydrogenase family. Quinone oxidoreductase subfamily.</text>
</comment>
<dbReference type="SMART" id="SM00829">
    <property type="entry name" value="PKS_ER"/>
    <property type="match status" value="1"/>
</dbReference>
<dbReference type="AlphaFoldDB" id="A0A9W6B4X3"/>
<dbReference type="InterPro" id="IPR013149">
    <property type="entry name" value="ADH-like_C"/>
</dbReference>
<feature type="domain" description="Enoyl reductase (ER)" evidence="4">
    <location>
        <begin position="17"/>
        <end position="341"/>
    </location>
</feature>
<dbReference type="Pfam" id="PF08240">
    <property type="entry name" value="ADH_N"/>
    <property type="match status" value="1"/>
</dbReference>
<dbReference type="CDD" id="cd08252">
    <property type="entry name" value="AL_MDR"/>
    <property type="match status" value="1"/>
</dbReference>
<dbReference type="SUPFAM" id="SSF51735">
    <property type="entry name" value="NAD(P)-binding Rossmann-fold domains"/>
    <property type="match status" value="1"/>
</dbReference>
<keyword evidence="3" id="KW-0560">Oxidoreductase</keyword>
<dbReference type="EMBL" id="BRPL01000004">
    <property type="protein sequence ID" value="GLB47549.1"/>
    <property type="molecule type" value="Genomic_DNA"/>
</dbReference>
<dbReference type="PANTHER" id="PTHR44154:SF1">
    <property type="entry name" value="QUINONE OXIDOREDUCTASE"/>
    <property type="match status" value="1"/>
</dbReference>
<dbReference type="RefSeq" id="WP_286137086.1">
    <property type="nucleotide sequence ID" value="NZ_BRPL01000004.1"/>
</dbReference>
<dbReference type="Gene3D" id="3.40.50.720">
    <property type="entry name" value="NAD(P)-binding Rossmann-like Domain"/>
    <property type="match status" value="1"/>
</dbReference>
<evidence type="ECO:0000256" key="1">
    <source>
        <dbReference type="ARBA" id="ARBA00010371"/>
    </source>
</evidence>
<evidence type="ECO:0000313" key="6">
    <source>
        <dbReference type="Proteomes" id="UP001144204"/>
    </source>
</evidence>
<reference evidence="5" key="1">
    <citation type="submission" date="2022-07" db="EMBL/GenBank/DDBJ databases">
        <authorList>
            <person name="Kouya T."/>
            <person name="Ishiyama Y."/>
        </authorList>
    </citation>
    <scope>NUCLEOTIDE SEQUENCE</scope>
    <source>
        <strain evidence="5">WR16-4</strain>
    </source>
</reference>
<name>A0A9W6B4X3_9LACO</name>
<dbReference type="Proteomes" id="UP001144204">
    <property type="component" value="Unassembled WGS sequence"/>
</dbReference>
<dbReference type="Pfam" id="PF00107">
    <property type="entry name" value="ADH_zinc_N"/>
    <property type="match status" value="1"/>
</dbReference>
<protein>
    <recommendedName>
        <fullName evidence="3">Zinc-type alcohol dehydrogenase-like protein</fullName>
    </recommendedName>
</protein>
<keyword evidence="6" id="KW-1185">Reference proteome</keyword>
<accession>A0A9W6B4X3</accession>
<evidence type="ECO:0000256" key="2">
    <source>
        <dbReference type="ARBA" id="ARBA00022857"/>
    </source>
</evidence>
<evidence type="ECO:0000313" key="5">
    <source>
        <dbReference type="EMBL" id="GLB47549.1"/>
    </source>
</evidence>
<dbReference type="InterPro" id="IPR013154">
    <property type="entry name" value="ADH-like_N"/>
</dbReference>
<keyword evidence="2" id="KW-0521">NADP</keyword>
<reference evidence="5" key="2">
    <citation type="journal article" date="2023" name="PLoS ONE">
        <title>Philodulcilactobacillus myokoensis gen. nov., sp. nov., a fructophilic, acidophilic, and agar-phobic lactic acid bacterium isolated from fermented vegetable extracts.</title>
        <authorList>
            <person name="Kouya T."/>
            <person name="Ishiyama Y."/>
            <person name="Ohashi S."/>
            <person name="Kumakubo R."/>
            <person name="Yamazaki T."/>
            <person name="Otaki T."/>
        </authorList>
    </citation>
    <scope>NUCLEOTIDE SEQUENCE</scope>
    <source>
        <strain evidence="5">WR16-4</strain>
    </source>
</reference>
<organism evidence="5 6">
    <name type="scientific">Philodulcilactobacillus myokoensis</name>
    <dbReference type="NCBI Taxonomy" id="2929573"/>
    <lineage>
        <taxon>Bacteria</taxon>
        <taxon>Bacillati</taxon>
        <taxon>Bacillota</taxon>
        <taxon>Bacilli</taxon>
        <taxon>Lactobacillales</taxon>
        <taxon>Lactobacillaceae</taxon>
        <taxon>Philodulcilactobacillus</taxon>
    </lineage>
</organism>
<proteinExistence type="inferred from homology"/>
<comment type="caution">
    <text evidence="5">The sequence shown here is derived from an EMBL/GenBank/DDBJ whole genome shotgun (WGS) entry which is preliminary data.</text>
</comment>
<keyword evidence="3" id="KW-0862">Zinc</keyword>
<evidence type="ECO:0000259" key="4">
    <source>
        <dbReference type="SMART" id="SM00829"/>
    </source>
</evidence>